<keyword evidence="2" id="KW-1185">Reference proteome</keyword>
<protein>
    <submittedName>
        <fullName evidence="1">Uncharacterized protein</fullName>
    </submittedName>
</protein>
<name>A0AAI9T6B5_PENTH</name>
<gene>
    <name evidence="1" type="ORF">VN97_g12449</name>
</gene>
<evidence type="ECO:0000313" key="1">
    <source>
        <dbReference type="EMBL" id="KAJ9481056.1"/>
    </source>
</evidence>
<comment type="caution">
    <text evidence="1">The sequence shown here is derived from an EMBL/GenBank/DDBJ whole genome shotgun (WGS) entry which is preliminary data.</text>
</comment>
<dbReference type="AlphaFoldDB" id="A0AAI9T6B5"/>
<sequence length="102" mass="12049">MQVEYDAKEIALERSVYEIRDGSEPDYSEFREFYVLPSELPRLGHDFGYVYTIDLDREVLSINHSIHWKLSKIPRQVDLWLHAIADCIYPNNFTISLNLCPE</sequence>
<dbReference type="EMBL" id="LACB01000933">
    <property type="protein sequence ID" value="KAJ9481056.1"/>
    <property type="molecule type" value="Genomic_DNA"/>
</dbReference>
<reference evidence="1" key="1">
    <citation type="submission" date="2015-06" db="EMBL/GenBank/DDBJ databases">
        <authorList>
            <person name="Nguyen H."/>
        </authorList>
    </citation>
    <scope>NUCLEOTIDE SEQUENCE</scope>
    <source>
        <strain evidence="1">DAOM 180753</strain>
    </source>
</reference>
<accession>A0AAI9T6B5</accession>
<reference evidence="1" key="2">
    <citation type="journal article" date="2016" name="Fungal Biol.">
        <title>Ochratoxin A production by Penicillium thymicola.</title>
        <authorList>
            <person name="Nguyen H.D.T."/>
            <person name="McMullin D.R."/>
            <person name="Ponomareva E."/>
            <person name="Riley R."/>
            <person name="Pomraning K.R."/>
            <person name="Baker S.E."/>
            <person name="Seifert K.A."/>
        </authorList>
    </citation>
    <scope>NUCLEOTIDE SEQUENCE</scope>
    <source>
        <strain evidence="1">DAOM 180753</strain>
    </source>
</reference>
<organism evidence="1 2">
    <name type="scientific">Penicillium thymicola</name>
    <dbReference type="NCBI Taxonomy" id="293382"/>
    <lineage>
        <taxon>Eukaryota</taxon>
        <taxon>Fungi</taxon>
        <taxon>Dikarya</taxon>
        <taxon>Ascomycota</taxon>
        <taxon>Pezizomycotina</taxon>
        <taxon>Eurotiomycetes</taxon>
        <taxon>Eurotiomycetidae</taxon>
        <taxon>Eurotiales</taxon>
        <taxon>Aspergillaceae</taxon>
        <taxon>Penicillium</taxon>
    </lineage>
</organism>
<evidence type="ECO:0000313" key="2">
    <source>
        <dbReference type="Proteomes" id="UP001227192"/>
    </source>
</evidence>
<proteinExistence type="predicted"/>
<dbReference type="Proteomes" id="UP001227192">
    <property type="component" value="Unassembled WGS sequence"/>
</dbReference>